<reference evidence="2 3" key="1">
    <citation type="submission" date="2020-08" db="EMBL/GenBank/DDBJ databases">
        <title>Acidobacteriota in marine sediments use diverse sulfur dissimilation pathways.</title>
        <authorList>
            <person name="Wasmund K."/>
        </authorList>
    </citation>
    <scope>NUCLEOTIDE SEQUENCE [LARGE SCALE GENOMIC DNA]</scope>
    <source>
        <strain evidence="2">MAG AM4</strain>
    </source>
</reference>
<dbReference type="SUPFAM" id="SSF48371">
    <property type="entry name" value="ARM repeat"/>
    <property type="match status" value="1"/>
</dbReference>
<feature type="chain" id="PRO_5035328458" evidence="1">
    <location>
        <begin position="27"/>
        <end position="292"/>
    </location>
</feature>
<comment type="caution">
    <text evidence="2">The sequence shown here is derived from an EMBL/GenBank/DDBJ whole genome shotgun (WGS) entry which is preliminary data.</text>
</comment>
<dbReference type="InterPro" id="IPR016024">
    <property type="entry name" value="ARM-type_fold"/>
</dbReference>
<keyword evidence="1" id="KW-0732">Signal</keyword>
<sequence>MLTCRTVARTLGICLLALVAAGQAAAGGRNYYEWTAVAPDVVIAKILGEEGRSPIAVAEQVLKGDLAPGQEFLVDLRTANKSRLSHRAKLRLLHGERYLLLLEHDPAGRRPWPLYSLVRGVDGAEELPREGEEALLDALRTFLVLHEIEDHDRLWERHSDLLESVNPIVLRTILDQYVKFSRGLPALIPSILPLAAHPAPDVRSGAVTLIGQIYRDREMGPEGDDSGVEGELIALARRDPAVDVRVAATIAVARLPGEGPVRILQQISREDPDQLVRYTAQKLLLEAQDNER</sequence>
<feature type="signal peptide" evidence="1">
    <location>
        <begin position="1"/>
        <end position="26"/>
    </location>
</feature>
<dbReference type="InterPro" id="IPR011989">
    <property type="entry name" value="ARM-like"/>
</dbReference>
<dbReference type="AlphaFoldDB" id="A0A8J6XQM9"/>
<accession>A0A8J6XQM9</accession>
<dbReference type="Gene3D" id="1.25.10.10">
    <property type="entry name" value="Leucine-rich Repeat Variant"/>
    <property type="match status" value="1"/>
</dbReference>
<proteinExistence type="predicted"/>
<gene>
    <name evidence="2" type="ORF">IFK94_01260</name>
</gene>
<name>A0A8J6XQM9_9BACT</name>
<organism evidence="2 3">
    <name type="scientific">Candidatus Polarisedimenticola svalbardensis</name>
    <dbReference type="NCBI Taxonomy" id="2886004"/>
    <lineage>
        <taxon>Bacteria</taxon>
        <taxon>Pseudomonadati</taxon>
        <taxon>Acidobacteriota</taxon>
        <taxon>Candidatus Polarisedimenticolia</taxon>
        <taxon>Candidatus Polarisedimenticolales</taxon>
        <taxon>Candidatus Polarisedimenticolaceae</taxon>
        <taxon>Candidatus Polarisedimenticola</taxon>
    </lineage>
</organism>
<evidence type="ECO:0000256" key="1">
    <source>
        <dbReference type="SAM" id="SignalP"/>
    </source>
</evidence>
<dbReference type="Proteomes" id="UP000648239">
    <property type="component" value="Unassembled WGS sequence"/>
</dbReference>
<dbReference type="Pfam" id="PF13646">
    <property type="entry name" value="HEAT_2"/>
    <property type="match status" value="1"/>
</dbReference>
<protein>
    <submittedName>
        <fullName evidence="2">HEAT repeat domain-containing protein</fullName>
    </submittedName>
</protein>
<dbReference type="EMBL" id="JACXWD010000002">
    <property type="protein sequence ID" value="MBD3866727.1"/>
    <property type="molecule type" value="Genomic_DNA"/>
</dbReference>
<evidence type="ECO:0000313" key="2">
    <source>
        <dbReference type="EMBL" id="MBD3866727.1"/>
    </source>
</evidence>
<evidence type="ECO:0000313" key="3">
    <source>
        <dbReference type="Proteomes" id="UP000648239"/>
    </source>
</evidence>